<dbReference type="PIRSF" id="PIRSF019169">
    <property type="entry name" value="PilM"/>
    <property type="match status" value="1"/>
</dbReference>
<sequence length="350" mass="35928">MPRTSVGLDIGTSGVRAAEVAHTRSGPVLERFASVGLPHGAVRDGDVLDGPAVTAAVKELWSLGRFRSKRVVIGVASQRVVVRTVDLPKMPPEEIRKALPFQVQDVLPMPVDQAVLDFLPVEERTAEGQTTVRGLLVAAAEDAVLARVEAVRAAGLRVAGVDLVPFALLRSVASPAGSRDGAEAVVDVGARVTNVAVQSRGGPRFVRVLLGGGDRVVDELVTSGLDPDDARRLLRDEGVDVDGRVDGGDPRSAAVVTRAAERLAEGVRGSLDYYSATQGGDPLRSVVLVGGTALVPGFADLLSDVVGLPVRRGDALSRLVVGRGGADGELAGEVAALGGVPVGLALGGAA</sequence>
<dbReference type="SUPFAM" id="SSF53067">
    <property type="entry name" value="Actin-like ATPase domain"/>
    <property type="match status" value="2"/>
</dbReference>
<proteinExistence type="predicted"/>
<dbReference type="PANTHER" id="PTHR32432:SF3">
    <property type="entry name" value="ETHANOLAMINE UTILIZATION PROTEIN EUTJ"/>
    <property type="match status" value="1"/>
</dbReference>
<dbReference type="InterPro" id="IPR043129">
    <property type="entry name" value="ATPase_NBD"/>
</dbReference>
<dbReference type="RefSeq" id="WP_339574051.1">
    <property type="nucleotide sequence ID" value="NZ_JBBIAA010000003.1"/>
</dbReference>
<feature type="domain" description="SHS2" evidence="1">
    <location>
        <begin position="5"/>
        <end position="172"/>
    </location>
</feature>
<evidence type="ECO:0000259" key="1">
    <source>
        <dbReference type="SMART" id="SM00842"/>
    </source>
</evidence>
<gene>
    <name evidence="2" type="primary">pilM</name>
    <name evidence="2" type="ORF">WDZ17_05080</name>
</gene>
<evidence type="ECO:0000313" key="2">
    <source>
        <dbReference type="EMBL" id="MEJ5944666.1"/>
    </source>
</evidence>
<organism evidence="2 3">
    <name type="scientific">Pseudokineococcus basanitobsidens</name>
    <dbReference type="NCBI Taxonomy" id="1926649"/>
    <lineage>
        <taxon>Bacteria</taxon>
        <taxon>Bacillati</taxon>
        <taxon>Actinomycetota</taxon>
        <taxon>Actinomycetes</taxon>
        <taxon>Kineosporiales</taxon>
        <taxon>Kineosporiaceae</taxon>
        <taxon>Pseudokineococcus</taxon>
    </lineage>
</organism>
<dbReference type="CDD" id="cd24049">
    <property type="entry name" value="ASKHA_NBD_PilM"/>
    <property type="match status" value="1"/>
</dbReference>
<dbReference type="PANTHER" id="PTHR32432">
    <property type="entry name" value="CELL DIVISION PROTEIN FTSA-RELATED"/>
    <property type="match status" value="1"/>
</dbReference>
<dbReference type="InterPro" id="IPR003494">
    <property type="entry name" value="SHS2_FtsA"/>
</dbReference>
<evidence type="ECO:0000313" key="3">
    <source>
        <dbReference type="Proteomes" id="UP001387100"/>
    </source>
</evidence>
<accession>A0ABU8RHW7</accession>
<protein>
    <submittedName>
        <fullName evidence="2">Type IV pilus assembly protein PilM</fullName>
    </submittedName>
</protein>
<dbReference type="Gene3D" id="3.30.420.40">
    <property type="match status" value="2"/>
</dbReference>
<dbReference type="EMBL" id="JBBIAA010000003">
    <property type="protein sequence ID" value="MEJ5944666.1"/>
    <property type="molecule type" value="Genomic_DNA"/>
</dbReference>
<dbReference type="Pfam" id="PF11104">
    <property type="entry name" value="PilM_2"/>
    <property type="match status" value="1"/>
</dbReference>
<dbReference type="NCBIfam" id="TIGR01175">
    <property type="entry name" value="pilM"/>
    <property type="match status" value="1"/>
</dbReference>
<dbReference type="Proteomes" id="UP001387100">
    <property type="component" value="Unassembled WGS sequence"/>
</dbReference>
<dbReference type="InterPro" id="IPR050696">
    <property type="entry name" value="FtsA/MreB"/>
</dbReference>
<name>A0ABU8RHW7_9ACTN</name>
<keyword evidence="3" id="KW-1185">Reference proteome</keyword>
<reference evidence="2 3" key="1">
    <citation type="journal article" date="2017" name="Int. J. Syst. Evol. Microbiol.">
        <title>Pseudokineococcus basanitobsidens sp. nov., isolated from volcanic rock.</title>
        <authorList>
            <person name="Lee D.W."/>
            <person name="Park M.Y."/>
            <person name="Kim J.J."/>
            <person name="Kim B.S."/>
        </authorList>
    </citation>
    <scope>NUCLEOTIDE SEQUENCE [LARGE SCALE GENOMIC DNA]</scope>
    <source>
        <strain evidence="2 3">DSM 103726</strain>
    </source>
</reference>
<dbReference type="InterPro" id="IPR005883">
    <property type="entry name" value="PilM"/>
</dbReference>
<dbReference type="SMART" id="SM00842">
    <property type="entry name" value="FtsA"/>
    <property type="match status" value="1"/>
</dbReference>
<comment type="caution">
    <text evidence="2">The sequence shown here is derived from an EMBL/GenBank/DDBJ whole genome shotgun (WGS) entry which is preliminary data.</text>
</comment>
<dbReference type="Gene3D" id="3.30.1490.300">
    <property type="match status" value="1"/>
</dbReference>